<organism evidence="1 2">
    <name type="scientific">Cupriavidus taiwanensis</name>
    <dbReference type="NCBI Taxonomy" id="164546"/>
    <lineage>
        <taxon>Bacteria</taxon>
        <taxon>Pseudomonadati</taxon>
        <taxon>Pseudomonadota</taxon>
        <taxon>Betaproteobacteria</taxon>
        <taxon>Burkholderiales</taxon>
        <taxon>Burkholderiaceae</taxon>
        <taxon>Cupriavidus</taxon>
    </lineage>
</organism>
<reference evidence="1 2" key="1">
    <citation type="submission" date="2018-01" db="EMBL/GenBank/DDBJ databases">
        <authorList>
            <person name="Gaut B.S."/>
            <person name="Morton B.R."/>
            <person name="Clegg M.T."/>
            <person name="Duvall M.R."/>
        </authorList>
    </citation>
    <scope>NUCLEOTIDE SEQUENCE [LARGE SCALE GENOMIC DNA]</scope>
    <source>
        <strain evidence="1">Cupriavidus taiwanensis cmp 52</strain>
    </source>
</reference>
<dbReference type="EMBL" id="OVTA01000035">
    <property type="protein sequence ID" value="SPR99837.1"/>
    <property type="molecule type" value="Genomic_DNA"/>
</dbReference>
<dbReference type="AlphaFoldDB" id="A0A375J415"/>
<evidence type="ECO:0000313" key="2">
    <source>
        <dbReference type="Proteomes" id="UP000256805"/>
    </source>
</evidence>
<accession>A0A375J415</accession>
<protein>
    <submittedName>
        <fullName evidence="1">Uncharacterized protein</fullName>
    </submittedName>
</protein>
<sequence length="55" mass="5931">MVALPTDWRIELADCEPADAALVLTRRQCVRATAKQRCRTAGRSSTAAAATINTK</sequence>
<proteinExistence type="predicted"/>
<gene>
    <name evidence="1" type="ORF">CBM2634_B120047</name>
</gene>
<dbReference type="Proteomes" id="UP000256805">
    <property type="component" value="Unassembled WGS sequence"/>
</dbReference>
<evidence type="ECO:0000313" key="1">
    <source>
        <dbReference type="EMBL" id="SPR99837.1"/>
    </source>
</evidence>
<name>A0A375J415_9BURK</name>